<evidence type="ECO:0000256" key="7">
    <source>
        <dbReference type="ARBA" id="ARBA00022827"/>
    </source>
</evidence>
<evidence type="ECO:0000256" key="6">
    <source>
        <dbReference type="ARBA" id="ARBA00022723"/>
    </source>
</evidence>
<dbReference type="InterPro" id="IPR024932">
    <property type="entry name" value="ApbE"/>
</dbReference>
<evidence type="ECO:0000256" key="12">
    <source>
        <dbReference type="PIRSR" id="PIRSR006268-2"/>
    </source>
</evidence>
<feature type="binding site" evidence="12">
    <location>
        <position position="273"/>
    </location>
    <ligand>
        <name>Mg(2+)</name>
        <dbReference type="ChEBI" id="CHEBI:18420"/>
    </ligand>
</feature>
<evidence type="ECO:0000256" key="11">
    <source>
        <dbReference type="PIRNR" id="PIRNR006268"/>
    </source>
</evidence>
<evidence type="ECO:0000256" key="9">
    <source>
        <dbReference type="ARBA" id="ARBA00031306"/>
    </source>
</evidence>
<dbReference type="GO" id="GO:0046872">
    <property type="term" value="F:metal ion binding"/>
    <property type="evidence" value="ECO:0007669"/>
    <property type="project" value="UniProtKB-UniRule"/>
</dbReference>
<keyword evidence="14" id="KW-1185">Reference proteome</keyword>
<dbReference type="AlphaFoldDB" id="A0A2S7UWL5"/>
<dbReference type="PIRSF" id="PIRSF006268">
    <property type="entry name" value="ApbE"/>
    <property type="match status" value="1"/>
</dbReference>
<comment type="caution">
    <text evidence="13">The sequence shown here is derived from an EMBL/GenBank/DDBJ whole genome shotgun (WGS) entry which is preliminary data.</text>
</comment>
<keyword evidence="8 11" id="KW-0460">Magnesium</keyword>
<comment type="catalytic activity">
    <reaction evidence="10 11">
        <text>L-threonyl-[protein] + FAD = FMN-L-threonyl-[protein] + AMP + H(+)</text>
        <dbReference type="Rhea" id="RHEA:36847"/>
        <dbReference type="Rhea" id="RHEA-COMP:11060"/>
        <dbReference type="Rhea" id="RHEA-COMP:11061"/>
        <dbReference type="ChEBI" id="CHEBI:15378"/>
        <dbReference type="ChEBI" id="CHEBI:30013"/>
        <dbReference type="ChEBI" id="CHEBI:57692"/>
        <dbReference type="ChEBI" id="CHEBI:74257"/>
        <dbReference type="ChEBI" id="CHEBI:456215"/>
        <dbReference type="EC" id="2.7.1.180"/>
    </reaction>
</comment>
<accession>A0A2S7UWL5</accession>
<gene>
    <name evidence="13" type="ORF">BTO11_09665</name>
</gene>
<dbReference type="OrthoDB" id="9778595at2"/>
<dbReference type="GO" id="GO:0016740">
    <property type="term" value="F:transferase activity"/>
    <property type="evidence" value="ECO:0007669"/>
    <property type="project" value="UniProtKB-UniRule"/>
</dbReference>
<evidence type="ECO:0000256" key="1">
    <source>
        <dbReference type="ARBA" id="ARBA00008282"/>
    </source>
</evidence>
<dbReference type="SUPFAM" id="SSF143631">
    <property type="entry name" value="ApbE-like"/>
    <property type="match status" value="1"/>
</dbReference>
<evidence type="ECO:0000256" key="8">
    <source>
        <dbReference type="ARBA" id="ARBA00022842"/>
    </source>
</evidence>
<dbReference type="PANTHER" id="PTHR30040">
    <property type="entry name" value="THIAMINE BIOSYNTHESIS LIPOPROTEIN APBE"/>
    <property type="match status" value="1"/>
</dbReference>
<keyword evidence="5 11" id="KW-0808">Transferase</keyword>
<evidence type="ECO:0000256" key="3">
    <source>
        <dbReference type="ARBA" id="ARBA00016337"/>
    </source>
</evidence>
<dbReference type="Pfam" id="PF02424">
    <property type="entry name" value="ApbE"/>
    <property type="match status" value="1"/>
</dbReference>
<evidence type="ECO:0000256" key="4">
    <source>
        <dbReference type="ARBA" id="ARBA00022630"/>
    </source>
</evidence>
<keyword evidence="6 11" id="KW-0479">Metal-binding</keyword>
<dbReference type="InterPro" id="IPR003374">
    <property type="entry name" value="ApbE-like_sf"/>
</dbReference>
<comment type="similarity">
    <text evidence="1 11">Belongs to the ApbE family.</text>
</comment>
<protein>
    <recommendedName>
        <fullName evidence="3 11">FAD:protein FMN transferase</fullName>
        <ecNumber evidence="2 11">2.7.1.180</ecNumber>
    </recommendedName>
    <alternativeName>
        <fullName evidence="9 11">Flavin transferase</fullName>
    </alternativeName>
</protein>
<keyword evidence="4 11" id="KW-0285">Flavoprotein</keyword>
<dbReference type="Proteomes" id="UP000239007">
    <property type="component" value="Unassembled WGS sequence"/>
</dbReference>
<feature type="binding site" evidence="12">
    <location>
        <position position="156"/>
    </location>
    <ligand>
        <name>Mg(2+)</name>
        <dbReference type="ChEBI" id="CHEBI:18420"/>
    </ligand>
</feature>
<sequence length="299" mass="33164">MNKRVFDVSVKGTCYCIGFDAMASPCEVLIETDDAQLVDRLAQQITAETWRIEDKFSRYNPNSLVSKINRAMGKSIPIDIETFRLLEFANECFLLTDGLFDITSGLLRKVWQFDGSNNIPKQSQINALLPQIDWQQVRYTDSSITLPAGMEIDFGGIGKEYAVDKVVQLIAQTSDAPVLVNFGGDLCASKARKNNEPWVVGIELKGIKENTETIISFSQGGVATSGDANRYLLKDNVRYSHILNPKTGWPVQGSANSITVASHNCVQAGMIATISMLLGKDGQDFLEQNGFKYWLFNNQ</sequence>
<reference evidence="13 14" key="1">
    <citation type="submission" date="2016-12" db="EMBL/GenBank/DDBJ databases">
        <title>Diversity of luminous bacteria.</title>
        <authorList>
            <person name="Yoshizawa S."/>
            <person name="Kogure K."/>
        </authorList>
    </citation>
    <scope>NUCLEOTIDE SEQUENCE [LARGE SCALE GENOMIC DNA]</scope>
    <source>
        <strain evidence="13 14">SA4-48</strain>
    </source>
</reference>
<comment type="cofactor">
    <cofactor evidence="12">
        <name>Mg(2+)</name>
        <dbReference type="ChEBI" id="CHEBI:18420"/>
    </cofactor>
    <cofactor evidence="12">
        <name>Mn(2+)</name>
        <dbReference type="ChEBI" id="CHEBI:29035"/>
    </cofactor>
    <text evidence="12">Magnesium. Can also use manganese.</text>
</comment>
<dbReference type="RefSeq" id="WP_105052402.1">
    <property type="nucleotide sequence ID" value="NZ_BMYG01000002.1"/>
</dbReference>
<dbReference type="Gene3D" id="3.10.520.10">
    <property type="entry name" value="ApbE-like domains"/>
    <property type="match status" value="1"/>
</dbReference>
<evidence type="ECO:0000256" key="10">
    <source>
        <dbReference type="ARBA" id="ARBA00048540"/>
    </source>
</evidence>
<evidence type="ECO:0000313" key="13">
    <source>
        <dbReference type="EMBL" id="PQJ53902.1"/>
    </source>
</evidence>
<dbReference type="PANTHER" id="PTHR30040:SF2">
    <property type="entry name" value="FAD:PROTEIN FMN TRANSFERASE"/>
    <property type="match status" value="1"/>
</dbReference>
<dbReference type="EC" id="2.7.1.180" evidence="2 11"/>
<organism evidence="13 14">
    <name type="scientific">Psychrosphaera saromensis</name>
    <dbReference type="NCBI Taxonomy" id="716813"/>
    <lineage>
        <taxon>Bacteria</taxon>
        <taxon>Pseudomonadati</taxon>
        <taxon>Pseudomonadota</taxon>
        <taxon>Gammaproteobacteria</taxon>
        <taxon>Alteromonadales</taxon>
        <taxon>Pseudoalteromonadaceae</taxon>
        <taxon>Psychrosphaera</taxon>
    </lineage>
</organism>
<name>A0A2S7UWL5_9GAMM</name>
<evidence type="ECO:0000256" key="2">
    <source>
        <dbReference type="ARBA" id="ARBA00011955"/>
    </source>
</evidence>
<keyword evidence="7 11" id="KW-0274">FAD</keyword>
<proteinExistence type="inferred from homology"/>
<dbReference type="EMBL" id="MSCH01000003">
    <property type="protein sequence ID" value="PQJ53902.1"/>
    <property type="molecule type" value="Genomic_DNA"/>
</dbReference>
<evidence type="ECO:0000256" key="5">
    <source>
        <dbReference type="ARBA" id="ARBA00022679"/>
    </source>
</evidence>
<evidence type="ECO:0000313" key="14">
    <source>
        <dbReference type="Proteomes" id="UP000239007"/>
    </source>
</evidence>